<dbReference type="PANTHER" id="PTHR14222">
    <property type="entry name" value="CONDENSIN"/>
    <property type="match status" value="1"/>
</dbReference>
<comment type="subcellular location">
    <subcellularLocation>
        <location evidence="1">Nucleus</location>
    </subcellularLocation>
</comment>
<gene>
    <name evidence="7" type="primary">YCS4_6</name>
    <name evidence="7" type="ORF">BGZ99_008360</name>
</gene>
<comment type="caution">
    <text evidence="7">The sequence shown here is derived from an EMBL/GenBank/DDBJ whole genome shotgun (WGS) entry which is preliminary data.</text>
</comment>
<evidence type="ECO:0000313" key="8">
    <source>
        <dbReference type="Proteomes" id="UP000738325"/>
    </source>
</evidence>
<keyword evidence="4" id="KW-0539">Nucleus</keyword>
<accession>A0A9P6R9H9</accession>
<dbReference type="GO" id="GO:0042393">
    <property type="term" value="F:histone binding"/>
    <property type="evidence" value="ECO:0007669"/>
    <property type="project" value="TreeGrafter"/>
</dbReference>
<evidence type="ECO:0000259" key="6">
    <source>
        <dbReference type="Pfam" id="PF12717"/>
    </source>
</evidence>
<name>A0A9P6R9H9_9FUNG</name>
<dbReference type="Pfam" id="PF12717">
    <property type="entry name" value="Cnd1"/>
    <property type="match status" value="1"/>
</dbReference>
<sequence>MPDIISHMSNAHIDEESYRKIMRFLFELIKEKNMESMTEKLCQRFKNTDEPRGWRDIAFCLSMLPFKTEKSFKRLLEGFPSYKDKVLEDQVFKYLSDIIAKGRAIKPPKPEMKPIIDEFEAKLREFKAKGDEVNETEAKVISAVKKGGRKVGRKTGSTLAGLNVKGVPAPAKARLQSDH</sequence>
<dbReference type="OrthoDB" id="436262at2759"/>
<evidence type="ECO:0000256" key="1">
    <source>
        <dbReference type="ARBA" id="ARBA00004123"/>
    </source>
</evidence>
<feature type="domain" description="Condensin complex subunit 1 C-terminal" evidence="6">
    <location>
        <begin position="1"/>
        <end position="62"/>
    </location>
</feature>
<evidence type="ECO:0000256" key="5">
    <source>
        <dbReference type="ARBA" id="ARBA00023306"/>
    </source>
</evidence>
<organism evidence="7 8">
    <name type="scientific">Dissophora globulifera</name>
    <dbReference type="NCBI Taxonomy" id="979702"/>
    <lineage>
        <taxon>Eukaryota</taxon>
        <taxon>Fungi</taxon>
        <taxon>Fungi incertae sedis</taxon>
        <taxon>Mucoromycota</taxon>
        <taxon>Mortierellomycotina</taxon>
        <taxon>Mortierellomycetes</taxon>
        <taxon>Mortierellales</taxon>
        <taxon>Mortierellaceae</taxon>
        <taxon>Dissophora</taxon>
    </lineage>
</organism>
<dbReference type="InterPro" id="IPR026971">
    <property type="entry name" value="CND1/NCAPD3"/>
</dbReference>
<reference evidence="7" key="1">
    <citation type="journal article" date="2020" name="Fungal Divers.">
        <title>Resolving the Mortierellaceae phylogeny through synthesis of multi-gene phylogenetics and phylogenomics.</title>
        <authorList>
            <person name="Vandepol N."/>
            <person name="Liber J."/>
            <person name="Desiro A."/>
            <person name="Na H."/>
            <person name="Kennedy M."/>
            <person name="Barry K."/>
            <person name="Grigoriev I.V."/>
            <person name="Miller A.N."/>
            <person name="O'Donnell K."/>
            <person name="Stajich J.E."/>
            <person name="Bonito G."/>
        </authorList>
    </citation>
    <scope>NUCLEOTIDE SEQUENCE</scope>
    <source>
        <strain evidence="7">REB-010B</strain>
    </source>
</reference>
<dbReference type="GO" id="GO:0005634">
    <property type="term" value="C:nucleus"/>
    <property type="evidence" value="ECO:0007669"/>
    <property type="project" value="UniProtKB-SubCell"/>
</dbReference>
<evidence type="ECO:0000313" key="7">
    <source>
        <dbReference type="EMBL" id="KAG0314111.1"/>
    </source>
</evidence>
<keyword evidence="8" id="KW-1185">Reference proteome</keyword>
<dbReference type="GO" id="GO:0000779">
    <property type="term" value="C:condensed chromosome, centromeric region"/>
    <property type="evidence" value="ECO:0007669"/>
    <property type="project" value="TreeGrafter"/>
</dbReference>
<keyword evidence="5" id="KW-0131">Cell cycle</keyword>
<dbReference type="EMBL" id="JAAAIP010000643">
    <property type="protein sequence ID" value="KAG0314111.1"/>
    <property type="molecule type" value="Genomic_DNA"/>
</dbReference>
<dbReference type="GO" id="GO:0010032">
    <property type="term" value="P:meiotic chromosome condensation"/>
    <property type="evidence" value="ECO:0007669"/>
    <property type="project" value="TreeGrafter"/>
</dbReference>
<evidence type="ECO:0000256" key="3">
    <source>
        <dbReference type="ARBA" id="ARBA00022776"/>
    </source>
</evidence>
<evidence type="ECO:0000256" key="4">
    <source>
        <dbReference type="ARBA" id="ARBA00023242"/>
    </source>
</evidence>
<keyword evidence="2" id="KW-0132">Cell division</keyword>
<dbReference type="GO" id="GO:0007076">
    <property type="term" value="P:mitotic chromosome condensation"/>
    <property type="evidence" value="ECO:0007669"/>
    <property type="project" value="InterPro"/>
</dbReference>
<dbReference type="PANTHER" id="PTHR14222:SF2">
    <property type="entry name" value="CONDENSIN COMPLEX SUBUNIT 1"/>
    <property type="match status" value="1"/>
</dbReference>
<keyword evidence="3" id="KW-0498">Mitosis</keyword>
<dbReference type="Proteomes" id="UP000738325">
    <property type="component" value="Unassembled WGS sequence"/>
</dbReference>
<evidence type="ECO:0000256" key="2">
    <source>
        <dbReference type="ARBA" id="ARBA00022618"/>
    </source>
</evidence>
<proteinExistence type="predicted"/>
<dbReference type="GO" id="GO:0051301">
    <property type="term" value="P:cell division"/>
    <property type="evidence" value="ECO:0007669"/>
    <property type="project" value="UniProtKB-KW"/>
</dbReference>
<dbReference type="AlphaFoldDB" id="A0A9P6R9H9"/>
<dbReference type="InterPro" id="IPR032682">
    <property type="entry name" value="Cnd1_C"/>
</dbReference>
<protein>
    <submittedName>
        <fullName evidence="7">Condensin complex subunit</fullName>
    </submittedName>
</protein>
<dbReference type="GO" id="GO:0000796">
    <property type="term" value="C:condensin complex"/>
    <property type="evidence" value="ECO:0007669"/>
    <property type="project" value="TreeGrafter"/>
</dbReference>